<organism evidence="1 2">
    <name type="scientific">Pelobates cultripes</name>
    <name type="common">Western spadefoot toad</name>
    <dbReference type="NCBI Taxonomy" id="61616"/>
    <lineage>
        <taxon>Eukaryota</taxon>
        <taxon>Metazoa</taxon>
        <taxon>Chordata</taxon>
        <taxon>Craniata</taxon>
        <taxon>Vertebrata</taxon>
        <taxon>Euteleostomi</taxon>
        <taxon>Amphibia</taxon>
        <taxon>Batrachia</taxon>
        <taxon>Anura</taxon>
        <taxon>Pelobatoidea</taxon>
        <taxon>Pelobatidae</taxon>
        <taxon>Pelobates</taxon>
    </lineage>
</organism>
<dbReference type="EMBL" id="OW240912">
    <property type="protein sequence ID" value="CAH2222777.1"/>
    <property type="molecule type" value="Genomic_DNA"/>
</dbReference>
<accession>A0AAD1R3Q2</accession>
<dbReference type="Proteomes" id="UP001295444">
    <property type="component" value="Chromosome 01"/>
</dbReference>
<protein>
    <submittedName>
        <fullName evidence="1">Uncharacterized protein</fullName>
    </submittedName>
</protein>
<name>A0AAD1R3Q2_PELCU</name>
<reference evidence="1" key="1">
    <citation type="submission" date="2022-03" db="EMBL/GenBank/DDBJ databases">
        <authorList>
            <person name="Alioto T."/>
            <person name="Alioto T."/>
            <person name="Gomez Garrido J."/>
        </authorList>
    </citation>
    <scope>NUCLEOTIDE SEQUENCE</scope>
</reference>
<evidence type="ECO:0000313" key="2">
    <source>
        <dbReference type="Proteomes" id="UP001295444"/>
    </source>
</evidence>
<gene>
    <name evidence="1" type="ORF">PECUL_23A017942</name>
</gene>
<sequence>MAGSATCPTCNLPNKDDLRQANTVLQVCILADFQLGLIARVVHIEVECDVLSVEQATTATDLHAQSEQIQAMALHMEDLDNLGRHNNLKIRGQPKTE</sequence>
<keyword evidence="2" id="KW-1185">Reference proteome</keyword>
<evidence type="ECO:0000313" key="1">
    <source>
        <dbReference type="EMBL" id="CAH2222777.1"/>
    </source>
</evidence>
<dbReference type="AlphaFoldDB" id="A0AAD1R3Q2"/>
<proteinExistence type="predicted"/>